<keyword evidence="1" id="KW-0812">Transmembrane</keyword>
<evidence type="ECO:0000256" key="1">
    <source>
        <dbReference type="SAM" id="Phobius"/>
    </source>
</evidence>
<keyword evidence="1" id="KW-0472">Membrane</keyword>
<dbReference type="RefSeq" id="WP_088906287.1">
    <property type="nucleotide sequence ID" value="NZ_CP018145.1"/>
</dbReference>
<accession>A0A220MBJ4</accession>
<dbReference type="PANTHER" id="PTHR33741">
    <property type="entry name" value="TRANSMEMBRANE PROTEIN DDB_G0269096-RELATED"/>
    <property type="match status" value="1"/>
</dbReference>
<feature type="domain" description="HPP transmembrane region" evidence="2">
    <location>
        <begin position="25"/>
        <end position="171"/>
    </location>
</feature>
<organism evidence="3 4">
    <name type="scientific">Brevibacillus formosus</name>
    <dbReference type="NCBI Taxonomy" id="54913"/>
    <lineage>
        <taxon>Bacteria</taxon>
        <taxon>Bacillati</taxon>
        <taxon>Bacillota</taxon>
        <taxon>Bacilli</taxon>
        <taxon>Bacillales</taxon>
        <taxon>Paenibacillaceae</taxon>
        <taxon>Brevibacillus</taxon>
    </lineage>
</organism>
<dbReference type="InterPro" id="IPR058581">
    <property type="entry name" value="TM_HPP"/>
</dbReference>
<feature type="transmembrane region" description="Helical" evidence="1">
    <location>
        <begin position="52"/>
        <end position="70"/>
    </location>
</feature>
<evidence type="ECO:0000313" key="4">
    <source>
        <dbReference type="Proteomes" id="UP000197781"/>
    </source>
</evidence>
<dbReference type="KEGG" id="bfm:BP422_01730"/>
<feature type="transmembrane region" description="Helical" evidence="1">
    <location>
        <begin position="102"/>
        <end position="119"/>
    </location>
</feature>
<dbReference type="PANTHER" id="PTHR33741:SF5">
    <property type="entry name" value="TRANSMEMBRANE PROTEIN DDB_G0269096-RELATED"/>
    <property type="match status" value="1"/>
</dbReference>
<protein>
    <submittedName>
        <fullName evidence="3">HPP family protein</fullName>
    </submittedName>
</protein>
<dbReference type="AlphaFoldDB" id="A0A220MBJ4"/>
<gene>
    <name evidence="3" type="ORF">BP422_01730</name>
</gene>
<feature type="transmembrane region" description="Helical" evidence="1">
    <location>
        <begin position="76"/>
        <end position="95"/>
    </location>
</feature>
<dbReference type="InterPro" id="IPR007065">
    <property type="entry name" value="HPP"/>
</dbReference>
<dbReference type="EMBL" id="CP018145">
    <property type="protein sequence ID" value="ASJ52371.1"/>
    <property type="molecule type" value="Genomic_DNA"/>
</dbReference>
<proteinExistence type="predicted"/>
<feature type="transmembrane region" description="Helical" evidence="1">
    <location>
        <begin position="139"/>
        <end position="161"/>
    </location>
</feature>
<keyword evidence="1" id="KW-1133">Transmembrane helix</keyword>
<evidence type="ECO:0000259" key="2">
    <source>
        <dbReference type="Pfam" id="PF04982"/>
    </source>
</evidence>
<sequence>MSDGWSIKEFVAKMKGRSRTPLKISGSVALIGGLGGLMTIGVLGMLTELTTVVWLMASFGASCVLAFVAWDSPLSQPRNIIGGHFFASLVGVLLYQIGGSQLWVVAVSVCLAIVAMHVTKTTHPPAGANPIIIVMDGKGWEFLLSPVLLGAVVVVLIALFVNNMHKKRAYPVFWV</sequence>
<reference evidence="3 4" key="1">
    <citation type="submission" date="2016-11" db="EMBL/GenBank/DDBJ databases">
        <authorList>
            <person name="Jaros S."/>
            <person name="Januszkiewicz K."/>
            <person name="Wedrychowicz H."/>
        </authorList>
    </citation>
    <scope>NUCLEOTIDE SEQUENCE [LARGE SCALE GENOMIC DNA]</scope>
    <source>
        <strain evidence="3 4">NF2</strain>
    </source>
</reference>
<dbReference type="Proteomes" id="UP000197781">
    <property type="component" value="Chromosome"/>
</dbReference>
<name>A0A220MBJ4_9BACL</name>
<feature type="transmembrane region" description="Helical" evidence="1">
    <location>
        <begin position="24"/>
        <end position="45"/>
    </location>
</feature>
<dbReference type="Pfam" id="PF04982">
    <property type="entry name" value="TM_HPP"/>
    <property type="match status" value="1"/>
</dbReference>
<evidence type="ECO:0000313" key="3">
    <source>
        <dbReference type="EMBL" id="ASJ52371.1"/>
    </source>
</evidence>